<organism evidence="1 2">
    <name type="scientific">Streptococcus criceti HS-6</name>
    <dbReference type="NCBI Taxonomy" id="873449"/>
    <lineage>
        <taxon>Bacteria</taxon>
        <taxon>Bacillati</taxon>
        <taxon>Bacillota</taxon>
        <taxon>Bacilli</taxon>
        <taxon>Lactobacillales</taxon>
        <taxon>Streptococcaceae</taxon>
        <taxon>Streptococcus</taxon>
    </lineage>
</organism>
<dbReference type="RefSeq" id="WP_004229595.1">
    <property type="nucleotide sequence ID" value="NZ_AEUV02000002.1"/>
</dbReference>
<dbReference type="EMBL" id="AEUV02000002">
    <property type="protein sequence ID" value="EHI75299.1"/>
    <property type="molecule type" value="Genomic_DNA"/>
</dbReference>
<gene>
    <name evidence="1" type="ORF">STRCR_0234</name>
</gene>
<evidence type="ECO:0000313" key="2">
    <source>
        <dbReference type="Proteomes" id="UP000004322"/>
    </source>
</evidence>
<keyword evidence="2" id="KW-1185">Reference proteome</keyword>
<dbReference type="Gene3D" id="2.60.450.20">
    <property type="match status" value="1"/>
</dbReference>
<evidence type="ECO:0000313" key="1">
    <source>
        <dbReference type="EMBL" id="EHI75299.1"/>
    </source>
</evidence>
<accession>G5JNS1</accession>
<dbReference type="AlphaFoldDB" id="G5JNS1"/>
<reference evidence="1" key="1">
    <citation type="submission" date="2011-07" db="EMBL/GenBank/DDBJ databases">
        <authorList>
            <person name="Stanhope M.J."/>
            <person name="Durkin A.S."/>
            <person name="Hostetler J."/>
            <person name="Kim M."/>
            <person name="Radune D."/>
            <person name="Singh I."/>
            <person name="Town C.D."/>
        </authorList>
    </citation>
    <scope>NUCLEOTIDE SEQUENCE [LARGE SCALE GENOMIC DNA]</scope>
    <source>
        <strain evidence="1">HS-6</strain>
    </source>
</reference>
<name>G5JNS1_STRCG</name>
<sequence>MIMKKLTYLTLLVAVATILAVIINPNRVKTSATAITTNQASTSQAVSQPSTSSSEAVQLETTIVKAKPGQYKTKDGAQVTVNENQTLKANYQDGSVLTTYADNTYDFKTRDGAEARTYADETYFLTTAKGISLTTYEDGSYQVNLTDGTTLDPSNSTGLASLQSQYNLPRIDNYNKKVKDLVDELNQQ</sequence>
<protein>
    <submittedName>
        <fullName evidence="1">Uncharacterized protein</fullName>
    </submittedName>
</protein>
<dbReference type="Proteomes" id="UP000004322">
    <property type="component" value="Unassembled WGS sequence"/>
</dbReference>
<dbReference type="InterPro" id="IPR047002">
    <property type="entry name" value="Tcp10_C_sf"/>
</dbReference>
<comment type="caution">
    <text evidence="1">The sequence shown here is derived from an EMBL/GenBank/DDBJ whole genome shotgun (WGS) entry which is preliminary data.</text>
</comment>
<dbReference type="OrthoDB" id="9928902at2"/>
<proteinExistence type="predicted"/>